<evidence type="ECO:0000259" key="2">
    <source>
        <dbReference type="Pfam" id="PF07238"/>
    </source>
</evidence>
<dbReference type="OrthoDB" id="7478714at2"/>
<dbReference type="RefSeq" id="WP_145152690.1">
    <property type="nucleotide sequence ID" value="NZ_VNIM01000054.1"/>
</dbReference>
<dbReference type="Pfam" id="PF07238">
    <property type="entry name" value="PilZ"/>
    <property type="match status" value="1"/>
</dbReference>
<feature type="transmembrane region" description="Helical" evidence="1">
    <location>
        <begin position="138"/>
        <end position="160"/>
    </location>
</feature>
<evidence type="ECO:0000313" key="3">
    <source>
        <dbReference type="EMBL" id="TVV72915.1"/>
    </source>
</evidence>
<sequence>MLAATLNFIDEQGLEADQRAGGPRIAIDRPSTVRPPARAPLDVTVQDLSSRGFRFVSAADLPIGTTVRVGLNGAGAQDARIVRRDGAAYGCAFLEPLSAARMATAFGAATVVKGAFPIADNAVMPEPATEKWPGSVRLAILAGSSIALWAGLLAGAGAILR</sequence>
<keyword evidence="1" id="KW-0812">Transmembrane</keyword>
<dbReference type="InterPro" id="IPR009875">
    <property type="entry name" value="PilZ_domain"/>
</dbReference>
<proteinExistence type="predicted"/>
<accession>A0A558R0J4</accession>
<evidence type="ECO:0000256" key="1">
    <source>
        <dbReference type="SAM" id="Phobius"/>
    </source>
</evidence>
<name>A0A558R0J4_9SPHN</name>
<reference evidence="3 4" key="1">
    <citation type="submission" date="2019-07" db="EMBL/GenBank/DDBJ databases">
        <title>Sphingomonas solaris sp. nov., isolated from a solar panel from Boston, Massachusetts.</title>
        <authorList>
            <person name="Tanner K."/>
            <person name="Pascual J."/>
            <person name="Mancuso C."/>
            <person name="Pereto J."/>
            <person name="Khalil A."/>
            <person name="Vilanova C."/>
        </authorList>
    </citation>
    <scope>NUCLEOTIDE SEQUENCE [LARGE SCALE GENOMIC DNA]</scope>
    <source>
        <strain evidence="3 4">R4DWN</strain>
    </source>
</reference>
<organism evidence="3 4">
    <name type="scientific">Alterirhizorhabdus solaris</name>
    <dbReference type="NCBI Taxonomy" id="2529389"/>
    <lineage>
        <taxon>Bacteria</taxon>
        <taxon>Pseudomonadati</taxon>
        <taxon>Pseudomonadota</taxon>
        <taxon>Alphaproteobacteria</taxon>
        <taxon>Sphingomonadales</taxon>
        <taxon>Rhizorhabdaceae</taxon>
        <taxon>Alterirhizorhabdus</taxon>
    </lineage>
</organism>
<dbReference type="AlphaFoldDB" id="A0A558R0J4"/>
<comment type="caution">
    <text evidence="3">The sequence shown here is derived from an EMBL/GenBank/DDBJ whole genome shotgun (WGS) entry which is preliminary data.</text>
</comment>
<keyword evidence="1" id="KW-1133">Transmembrane helix</keyword>
<dbReference type="GO" id="GO:0035438">
    <property type="term" value="F:cyclic-di-GMP binding"/>
    <property type="evidence" value="ECO:0007669"/>
    <property type="project" value="InterPro"/>
</dbReference>
<evidence type="ECO:0000313" key="4">
    <source>
        <dbReference type="Proteomes" id="UP000318681"/>
    </source>
</evidence>
<keyword evidence="4" id="KW-1185">Reference proteome</keyword>
<gene>
    <name evidence="3" type="ORF">FOY91_13200</name>
</gene>
<protein>
    <recommendedName>
        <fullName evidence="2">PilZ domain-containing protein</fullName>
    </recommendedName>
</protein>
<dbReference type="EMBL" id="VNIM01000054">
    <property type="protein sequence ID" value="TVV72915.1"/>
    <property type="molecule type" value="Genomic_DNA"/>
</dbReference>
<feature type="domain" description="PilZ" evidence="2">
    <location>
        <begin position="22"/>
        <end position="99"/>
    </location>
</feature>
<dbReference type="SUPFAM" id="SSF141371">
    <property type="entry name" value="PilZ domain-like"/>
    <property type="match status" value="1"/>
</dbReference>
<keyword evidence="1" id="KW-0472">Membrane</keyword>
<dbReference type="Proteomes" id="UP000318681">
    <property type="component" value="Unassembled WGS sequence"/>
</dbReference>